<keyword evidence="13" id="KW-1185">Reference proteome</keyword>
<dbReference type="RefSeq" id="WP_208567200.1">
    <property type="nucleotide sequence ID" value="NZ_JAGFWR010000005.1"/>
</dbReference>
<reference evidence="12 13" key="1">
    <citation type="submission" date="2021-03" db="EMBL/GenBank/DDBJ databases">
        <authorList>
            <person name="Lee D.-H."/>
        </authorList>
    </citation>
    <scope>NUCLEOTIDE SEQUENCE [LARGE SCALE GENOMIC DNA]</scope>
    <source>
        <strain evidence="12 13">MMS20-R2-23</strain>
    </source>
</reference>
<dbReference type="SUPFAM" id="SSF52540">
    <property type="entry name" value="P-loop containing nucleoside triphosphate hydrolases"/>
    <property type="match status" value="1"/>
</dbReference>
<accession>A0ABS3V7E2</accession>
<dbReference type="SMART" id="SM00962">
    <property type="entry name" value="SRP54"/>
    <property type="match status" value="1"/>
</dbReference>
<feature type="binding site" evidence="9">
    <location>
        <begin position="337"/>
        <end position="340"/>
    </location>
    <ligand>
        <name>GTP</name>
        <dbReference type="ChEBI" id="CHEBI:37565"/>
    </ligand>
</feature>
<evidence type="ECO:0000313" key="12">
    <source>
        <dbReference type="EMBL" id="MBO4161529.1"/>
    </source>
</evidence>
<dbReference type="PROSITE" id="PS00300">
    <property type="entry name" value="SRP54"/>
    <property type="match status" value="1"/>
</dbReference>
<evidence type="ECO:0000259" key="11">
    <source>
        <dbReference type="PROSITE" id="PS00300"/>
    </source>
</evidence>
<dbReference type="SMART" id="SM00382">
    <property type="entry name" value="AAA"/>
    <property type="match status" value="1"/>
</dbReference>
<comment type="similarity">
    <text evidence="9">Belongs to the GTP-binding SRP family. FtsY subfamily.</text>
</comment>
<keyword evidence="6 9" id="KW-0472">Membrane</keyword>
<proteinExistence type="inferred from homology"/>
<dbReference type="Proteomes" id="UP000671399">
    <property type="component" value="Unassembled WGS sequence"/>
</dbReference>
<comment type="catalytic activity">
    <reaction evidence="8 9">
        <text>GTP + H2O = GDP + phosphate + H(+)</text>
        <dbReference type="Rhea" id="RHEA:19669"/>
        <dbReference type="ChEBI" id="CHEBI:15377"/>
        <dbReference type="ChEBI" id="CHEBI:15378"/>
        <dbReference type="ChEBI" id="CHEBI:37565"/>
        <dbReference type="ChEBI" id="CHEBI:43474"/>
        <dbReference type="ChEBI" id="CHEBI:58189"/>
        <dbReference type="EC" id="3.6.5.4"/>
    </reaction>
</comment>
<dbReference type="Gene3D" id="1.20.120.140">
    <property type="entry name" value="Signal recognition particle SRP54, nucleotide-binding domain"/>
    <property type="match status" value="1"/>
</dbReference>
<keyword evidence="1 9" id="KW-1003">Cell membrane</keyword>
<dbReference type="NCBIfam" id="TIGR00064">
    <property type="entry name" value="ftsY"/>
    <property type="match status" value="1"/>
</dbReference>
<dbReference type="EC" id="3.6.5.4" evidence="9"/>
<feature type="domain" description="SRP54-type proteins GTP-binding" evidence="11">
    <location>
        <begin position="358"/>
        <end position="371"/>
    </location>
</feature>
<dbReference type="InterPro" id="IPR000897">
    <property type="entry name" value="SRP54_GTPase_dom"/>
</dbReference>
<evidence type="ECO:0000256" key="5">
    <source>
        <dbReference type="ARBA" id="ARBA00023134"/>
    </source>
</evidence>
<dbReference type="SUPFAM" id="SSF47364">
    <property type="entry name" value="Domain of the SRP/SRP receptor G-proteins"/>
    <property type="match status" value="1"/>
</dbReference>
<dbReference type="InterPro" id="IPR042101">
    <property type="entry name" value="SRP54_N_sf"/>
</dbReference>
<evidence type="ECO:0000256" key="1">
    <source>
        <dbReference type="ARBA" id="ARBA00022475"/>
    </source>
</evidence>
<keyword evidence="2 9" id="KW-0963">Cytoplasm</keyword>
<evidence type="ECO:0000256" key="8">
    <source>
        <dbReference type="ARBA" id="ARBA00048027"/>
    </source>
</evidence>
<evidence type="ECO:0000256" key="10">
    <source>
        <dbReference type="SAM" id="MobiDB-lite"/>
    </source>
</evidence>
<dbReference type="Gene3D" id="3.40.50.300">
    <property type="entry name" value="P-loop containing nucleotide triphosphate hydrolases"/>
    <property type="match status" value="1"/>
</dbReference>
<evidence type="ECO:0000313" key="13">
    <source>
        <dbReference type="Proteomes" id="UP000671399"/>
    </source>
</evidence>
<evidence type="ECO:0000256" key="4">
    <source>
        <dbReference type="ARBA" id="ARBA00022801"/>
    </source>
</evidence>
<dbReference type="Pfam" id="PF02881">
    <property type="entry name" value="SRP54_N"/>
    <property type="match status" value="1"/>
</dbReference>
<dbReference type="InterPro" id="IPR013822">
    <property type="entry name" value="Signal_recog_particl_SRP54_hlx"/>
</dbReference>
<comment type="caution">
    <text evidence="12">The sequence shown here is derived from an EMBL/GenBank/DDBJ whole genome shotgun (WGS) entry which is preliminary data.</text>
</comment>
<comment type="subunit">
    <text evidence="9">Part of the signal recognition particle protein translocation system, which is composed of SRP and FtsY.</text>
</comment>
<gene>
    <name evidence="9 12" type="primary">ftsY</name>
    <name evidence="12" type="ORF">JQN83_12000</name>
</gene>
<dbReference type="InterPro" id="IPR036225">
    <property type="entry name" value="SRP/SRP_N"/>
</dbReference>
<keyword evidence="7 9" id="KW-0675">Receptor</keyword>
<feature type="binding site" evidence="9">
    <location>
        <begin position="193"/>
        <end position="200"/>
    </location>
    <ligand>
        <name>GTP</name>
        <dbReference type="ChEBI" id="CHEBI:37565"/>
    </ligand>
</feature>
<evidence type="ECO:0000256" key="2">
    <source>
        <dbReference type="ARBA" id="ARBA00022490"/>
    </source>
</evidence>
<evidence type="ECO:0000256" key="7">
    <source>
        <dbReference type="ARBA" id="ARBA00023170"/>
    </source>
</evidence>
<feature type="region of interest" description="Disordered" evidence="10">
    <location>
        <begin position="35"/>
        <end position="61"/>
    </location>
</feature>
<evidence type="ECO:0000256" key="9">
    <source>
        <dbReference type="HAMAP-Rule" id="MF_00920"/>
    </source>
</evidence>
<keyword evidence="3 9" id="KW-0547">Nucleotide-binding</keyword>
<evidence type="ECO:0000256" key="6">
    <source>
        <dbReference type="ARBA" id="ARBA00023136"/>
    </source>
</evidence>
<dbReference type="HAMAP" id="MF_00920">
    <property type="entry name" value="FtsY"/>
    <property type="match status" value="1"/>
</dbReference>
<dbReference type="EMBL" id="JAGFWR010000005">
    <property type="protein sequence ID" value="MBO4161529.1"/>
    <property type="molecule type" value="Genomic_DNA"/>
</dbReference>
<dbReference type="InterPro" id="IPR003593">
    <property type="entry name" value="AAA+_ATPase"/>
</dbReference>
<comment type="subcellular location">
    <subcellularLocation>
        <location evidence="9">Cell membrane</location>
        <topology evidence="9">Peripheral membrane protein</topology>
        <orientation evidence="9">Cytoplasmic side</orientation>
    </subcellularLocation>
    <subcellularLocation>
        <location evidence="9">Cytoplasm</location>
    </subcellularLocation>
</comment>
<dbReference type="PANTHER" id="PTHR43134:SF1">
    <property type="entry name" value="SIGNAL RECOGNITION PARTICLE RECEPTOR SUBUNIT ALPHA"/>
    <property type="match status" value="1"/>
</dbReference>
<dbReference type="InterPro" id="IPR027417">
    <property type="entry name" value="P-loop_NTPase"/>
</dbReference>
<dbReference type="InterPro" id="IPR004390">
    <property type="entry name" value="SR_rcpt_FtsY"/>
</dbReference>
<evidence type="ECO:0000256" key="3">
    <source>
        <dbReference type="ARBA" id="ARBA00022741"/>
    </source>
</evidence>
<keyword evidence="5 9" id="KW-0342">GTP-binding</keyword>
<comment type="function">
    <text evidence="9">Involved in targeting and insertion of nascent membrane proteins into the cytoplasmic membrane. Acts as a receptor for the complex formed by the signal recognition particle (SRP) and the ribosome-nascent chain (RNC).</text>
</comment>
<feature type="binding site" evidence="9">
    <location>
        <begin position="275"/>
        <end position="279"/>
    </location>
    <ligand>
        <name>GTP</name>
        <dbReference type="ChEBI" id="CHEBI:37565"/>
    </ligand>
</feature>
<dbReference type="Pfam" id="PF00448">
    <property type="entry name" value="SRP54"/>
    <property type="match status" value="1"/>
</dbReference>
<keyword evidence="4 9" id="KW-0378">Hydrolase</keyword>
<dbReference type="SMART" id="SM00963">
    <property type="entry name" value="SRP54_N"/>
    <property type="match status" value="1"/>
</dbReference>
<dbReference type="PANTHER" id="PTHR43134">
    <property type="entry name" value="SIGNAL RECOGNITION PARTICLE RECEPTOR SUBUNIT ALPHA"/>
    <property type="match status" value="1"/>
</dbReference>
<sequence>MTDYLLVALALLGVLILGGLGLVVPRLRRRAAPPLPQTEVDTRAEEDLAGPPVEAAESDLSTGVLVEPPVVTAPPLEVPEPTAGRLVRLRSRLARSQNAFGKGLLGLLARDHLDEDAWEEIEDSLITADVGIDATRDIVDRLRERTRVLGTRSAGELRDLLATELVTALDPGLDRSLRTTGRDGVPAVLLVVGVNGAGKTTTCGKIARVLVADGRSVTLGAADTFRAAAADQLETWGGRVGAETVRGAEGADPASVAFDAVRRGIDAGTDTVLIDTAGRLQNKIGLMDELGKVKRVVEKHGPIDETLLILDATTGQNGLEQARVFTEVVNVTGVVLTKLDGTAKGGIVIAVQRKLGIPVKLVGLGEGADDLAPFDPAQFVDALLGTEPLARDA</sequence>
<name>A0ABS3V7E2_9ACTN</name>
<protein>
    <recommendedName>
        <fullName evidence="9">Signal recognition particle receptor FtsY</fullName>
        <shortName evidence="9">SRP receptor</shortName>
        <ecNumber evidence="9">3.6.5.4</ecNumber>
    </recommendedName>
</protein>
<organism evidence="12 13">
    <name type="scientific">Micromonospora antibiotica</name>
    <dbReference type="NCBI Taxonomy" id="2807623"/>
    <lineage>
        <taxon>Bacteria</taxon>
        <taxon>Bacillati</taxon>
        <taxon>Actinomycetota</taxon>
        <taxon>Actinomycetes</taxon>
        <taxon>Micromonosporales</taxon>
        <taxon>Micromonosporaceae</taxon>
        <taxon>Micromonospora</taxon>
    </lineage>
</organism>